<sequence>MFNGPWMRELSRMPWGIVLVTIGLAGFGMVILYSAAGGSLSPWALKHGLRFCLFLAMALGISIISPDTWMKYAWGVYGAVLVGLIGVELIGQVSGGSQRWLDLGIIRLQPSEFMKLAVVMVLARFYHFLPKGYETRPAALFPALALIAVPAALVMLQPDLGTALSIAFGGVVVMFLAGVRLWLFLGAAVAGLAAMPLAWSMLHDYQRKRVLIFLDPSTDPRGAGYHITQSKIAIGSGGISGKGFLNGTQSHLDYLPELHTDFIFATMAEEWGLIGGLFIIGGFGIILGWGIITAMQARGQFQRLLALGLTSTLFFYLAINMMMVMGLAPVVGIPLPLVSYGGSAMLTVMILIGLIMGIARQNKLPNA</sequence>
<feature type="transmembrane region" description="Helical" evidence="11">
    <location>
        <begin position="135"/>
        <end position="154"/>
    </location>
</feature>
<keyword evidence="4 11" id="KW-0808">Transferase</keyword>
<feature type="transmembrane region" description="Helical" evidence="11">
    <location>
        <begin position="271"/>
        <end position="292"/>
    </location>
</feature>
<evidence type="ECO:0000256" key="7">
    <source>
        <dbReference type="ARBA" id="ARBA00022984"/>
    </source>
</evidence>
<feature type="transmembrane region" description="Helical" evidence="11">
    <location>
        <begin position="166"/>
        <end position="199"/>
    </location>
</feature>
<gene>
    <name evidence="11" type="primary">mrdB</name>
    <name evidence="11" type="synonym">rodA</name>
    <name evidence="12" type="ORF">GCM10011529_27470</name>
</gene>
<dbReference type="GO" id="GO:0015648">
    <property type="term" value="F:lipid-linked peptidoglycan transporter activity"/>
    <property type="evidence" value="ECO:0007669"/>
    <property type="project" value="TreeGrafter"/>
</dbReference>
<evidence type="ECO:0000256" key="10">
    <source>
        <dbReference type="ARBA" id="ARBA00023316"/>
    </source>
</evidence>
<feature type="transmembrane region" description="Helical" evidence="11">
    <location>
        <begin position="304"/>
        <end position="331"/>
    </location>
</feature>
<dbReference type="PROSITE" id="PS00428">
    <property type="entry name" value="FTSW_RODA_SPOVE"/>
    <property type="match status" value="1"/>
</dbReference>
<dbReference type="InterPro" id="IPR001182">
    <property type="entry name" value="FtsW/RodA"/>
</dbReference>
<evidence type="ECO:0000256" key="5">
    <source>
        <dbReference type="ARBA" id="ARBA00022692"/>
    </source>
</evidence>
<dbReference type="GO" id="GO:0008955">
    <property type="term" value="F:peptidoglycan glycosyltransferase activity"/>
    <property type="evidence" value="ECO:0007669"/>
    <property type="project" value="UniProtKB-UniRule"/>
</dbReference>
<protein>
    <recommendedName>
        <fullName evidence="11">Peptidoglycan glycosyltransferase MrdB</fullName>
        <shortName evidence="11">PGT</shortName>
        <ecNumber evidence="11">2.4.99.28</ecNumber>
    </recommendedName>
    <alternativeName>
        <fullName evidence="11">Cell elongation protein RodA</fullName>
    </alternativeName>
    <alternativeName>
        <fullName evidence="11">Cell wall polymerase</fullName>
    </alternativeName>
    <alternativeName>
        <fullName evidence="11">Peptidoglycan polymerase</fullName>
        <shortName evidence="11">PG polymerase</shortName>
    </alternativeName>
</protein>
<evidence type="ECO:0000256" key="3">
    <source>
        <dbReference type="ARBA" id="ARBA00022676"/>
    </source>
</evidence>
<dbReference type="NCBIfam" id="TIGR02210">
    <property type="entry name" value="rodA_shape"/>
    <property type="match status" value="1"/>
</dbReference>
<accession>A0A916ZYW6</accession>
<keyword evidence="7 11" id="KW-0573">Peptidoglycan synthesis</keyword>
<feature type="transmembrane region" description="Helical" evidence="11">
    <location>
        <begin position="48"/>
        <end position="66"/>
    </location>
</feature>
<evidence type="ECO:0000256" key="6">
    <source>
        <dbReference type="ARBA" id="ARBA00022960"/>
    </source>
</evidence>
<reference evidence="12" key="1">
    <citation type="journal article" date="2014" name="Int. J. Syst. Evol. Microbiol.">
        <title>Complete genome sequence of Corynebacterium casei LMG S-19264T (=DSM 44701T), isolated from a smear-ripened cheese.</title>
        <authorList>
            <consortium name="US DOE Joint Genome Institute (JGI-PGF)"/>
            <person name="Walter F."/>
            <person name="Albersmeier A."/>
            <person name="Kalinowski J."/>
            <person name="Ruckert C."/>
        </authorList>
    </citation>
    <scope>NUCLEOTIDE SEQUENCE</scope>
    <source>
        <strain evidence="12">CGMCC 1.15519</strain>
    </source>
</reference>
<dbReference type="InterPro" id="IPR018365">
    <property type="entry name" value="Cell_cycle_FtsW-rel_CS"/>
</dbReference>
<comment type="pathway">
    <text evidence="11">Cell wall biogenesis; peptidoglycan biosynthesis.</text>
</comment>
<dbReference type="GO" id="GO:0005886">
    <property type="term" value="C:plasma membrane"/>
    <property type="evidence" value="ECO:0007669"/>
    <property type="project" value="UniProtKB-SubCell"/>
</dbReference>
<evidence type="ECO:0000256" key="4">
    <source>
        <dbReference type="ARBA" id="ARBA00022679"/>
    </source>
</evidence>
<keyword evidence="9 11" id="KW-0472">Membrane</keyword>
<organism evidence="12 13">
    <name type="scientific">Sandarakinorhabdus glacialis</name>
    <dbReference type="NCBI Taxonomy" id="1614636"/>
    <lineage>
        <taxon>Bacteria</taxon>
        <taxon>Pseudomonadati</taxon>
        <taxon>Pseudomonadota</taxon>
        <taxon>Alphaproteobacteria</taxon>
        <taxon>Sphingomonadales</taxon>
        <taxon>Sphingosinicellaceae</taxon>
        <taxon>Sandarakinorhabdus</taxon>
    </lineage>
</organism>
<dbReference type="GO" id="GO:0051301">
    <property type="term" value="P:cell division"/>
    <property type="evidence" value="ECO:0007669"/>
    <property type="project" value="InterPro"/>
</dbReference>
<feature type="transmembrane region" description="Helical" evidence="11">
    <location>
        <begin position="112"/>
        <end position="129"/>
    </location>
</feature>
<dbReference type="PANTHER" id="PTHR30474">
    <property type="entry name" value="CELL CYCLE PROTEIN"/>
    <property type="match status" value="1"/>
</dbReference>
<comment type="catalytic activity">
    <reaction evidence="11">
        <text>[GlcNAc-(1-&gt;4)-Mur2Ac(oyl-L-Ala-gamma-D-Glu-L-Lys-D-Ala-D-Ala)](n)-di-trans,octa-cis-undecaprenyl diphosphate + beta-D-GlcNAc-(1-&gt;4)-Mur2Ac(oyl-L-Ala-gamma-D-Glu-L-Lys-D-Ala-D-Ala)-di-trans,octa-cis-undecaprenyl diphosphate = [GlcNAc-(1-&gt;4)-Mur2Ac(oyl-L-Ala-gamma-D-Glu-L-Lys-D-Ala-D-Ala)](n+1)-di-trans,octa-cis-undecaprenyl diphosphate + di-trans,octa-cis-undecaprenyl diphosphate + H(+)</text>
        <dbReference type="Rhea" id="RHEA:23708"/>
        <dbReference type="Rhea" id="RHEA-COMP:9602"/>
        <dbReference type="Rhea" id="RHEA-COMP:9603"/>
        <dbReference type="ChEBI" id="CHEBI:15378"/>
        <dbReference type="ChEBI" id="CHEBI:58405"/>
        <dbReference type="ChEBI" id="CHEBI:60033"/>
        <dbReference type="ChEBI" id="CHEBI:78435"/>
        <dbReference type="EC" id="2.4.99.28"/>
    </reaction>
</comment>
<evidence type="ECO:0000256" key="2">
    <source>
        <dbReference type="ARBA" id="ARBA00022475"/>
    </source>
</evidence>
<keyword evidence="6 11" id="KW-0133">Cell shape</keyword>
<keyword evidence="2 11" id="KW-1003">Cell membrane</keyword>
<evidence type="ECO:0000313" key="13">
    <source>
        <dbReference type="Proteomes" id="UP000635071"/>
    </source>
</evidence>
<evidence type="ECO:0000256" key="8">
    <source>
        <dbReference type="ARBA" id="ARBA00022989"/>
    </source>
</evidence>
<keyword evidence="11" id="KW-0997">Cell inner membrane</keyword>
<reference evidence="12" key="2">
    <citation type="submission" date="2020-09" db="EMBL/GenBank/DDBJ databases">
        <authorList>
            <person name="Sun Q."/>
            <person name="Zhou Y."/>
        </authorList>
    </citation>
    <scope>NUCLEOTIDE SEQUENCE</scope>
    <source>
        <strain evidence="12">CGMCC 1.15519</strain>
    </source>
</reference>
<dbReference type="Proteomes" id="UP000635071">
    <property type="component" value="Unassembled WGS sequence"/>
</dbReference>
<dbReference type="EMBL" id="BMJM01000012">
    <property type="protein sequence ID" value="GGE19429.1"/>
    <property type="molecule type" value="Genomic_DNA"/>
</dbReference>
<dbReference type="GO" id="GO:0009252">
    <property type="term" value="P:peptidoglycan biosynthetic process"/>
    <property type="evidence" value="ECO:0007669"/>
    <property type="project" value="UniProtKB-UniRule"/>
</dbReference>
<dbReference type="Pfam" id="PF01098">
    <property type="entry name" value="FTSW_RODA_SPOVE"/>
    <property type="match status" value="1"/>
</dbReference>
<dbReference type="HAMAP" id="MF_02079">
    <property type="entry name" value="PGT_RodA"/>
    <property type="match status" value="1"/>
</dbReference>
<dbReference type="PANTHER" id="PTHR30474:SF1">
    <property type="entry name" value="PEPTIDOGLYCAN GLYCOSYLTRANSFERASE MRDB"/>
    <property type="match status" value="1"/>
</dbReference>
<keyword evidence="3 11" id="KW-0328">Glycosyltransferase</keyword>
<evidence type="ECO:0000256" key="9">
    <source>
        <dbReference type="ARBA" id="ARBA00023136"/>
    </source>
</evidence>
<comment type="similarity">
    <text evidence="11">Belongs to the SEDS family. MrdB/RodA subfamily.</text>
</comment>
<dbReference type="GO" id="GO:0071555">
    <property type="term" value="P:cell wall organization"/>
    <property type="evidence" value="ECO:0007669"/>
    <property type="project" value="UniProtKB-KW"/>
</dbReference>
<comment type="subcellular location">
    <subcellularLocation>
        <location evidence="11">Cell inner membrane</location>
        <topology evidence="11">Multi-pass membrane protein</topology>
    </subcellularLocation>
    <subcellularLocation>
        <location evidence="1">Membrane</location>
        <topology evidence="1">Multi-pass membrane protein</topology>
    </subcellularLocation>
</comment>
<dbReference type="GO" id="GO:0032153">
    <property type="term" value="C:cell division site"/>
    <property type="evidence" value="ECO:0007669"/>
    <property type="project" value="TreeGrafter"/>
</dbReference>
<feature type="transmembrane region" description="Helical" evidence="11">
    <location>
        <begin position="72"/>
        <end position="91"/>
    </location>
</feature>
<proteinExistence type="inferred from homology"/>
<keyword evidence="13" id="KW-1185">Reference proteome</keyword>
<dbReference type="AlphaFoldDB" id="A0A916ZYW6"/>
<dbReference type="EC" id="2.4.99.28" evidence="11"/>
<evidence type="ECO:0000313" key="12">
    <source>
        <dbReference type="EMBL" id="GGE19429.1"/>
    </source>
</evidence>
<keyword evidence="8 11" id="KW-1133">Transmembrane helix</keyword>
<evidence type="ECO:0000256" key="1">
    <source>
        <dbReference type="ARBA" id="ARBA00004141"/>
    </source>
</evidence>
<keyword evidence="10 11" id="KW-0961">Cell wall biogenesis/degradation</keyword>
<name>A0A916ZYW6_9SPHN</name>
<comment type="caution">
    <text evidence="12">The sequence shown here is derived from an EMBL/GenBank/DDBJ whole genome shotgun (WGS) entry which is preliminary data.</text>
</comment>
<dbReference type="GO" id="GO:0008360">
    <property type="term" value="P:regulation of cell shape"/>
    <property type="evidence" value="ECO:0007669"/>
    <property type="project" value="UniProtKB-KW"/>
</dbReference>
<keyword evidence="5 11" id="KW-0812">Transmembrane</keyword>
<feature type="transmembrane region" description="Helical" evidence="11">
    <location>
        <begin position="15"/>
        <end position="36"/>
    </location>
</feature>
<evidence type="ECO:0000256" key="11">
    <source>
        <dbReference type="HAMAP-Rule" id="MF_02079"/>
    </source>
</evidence>
<feature type="transmembrane region" description="Helical" evidence="11">
    <location>
        <begin position="337"/>
        <end position="359"/>
    </location>
</feature>
<dbReference type="InterPro" id="IPR011923">
    <property type="entry name" value="RodA/MrdB"/>
</dbReference>
<comment type="function">
    <text evidence="11">Peptidoglycan polymerase that is essential for cell wall elongation.</text>
</comment>